<evidence type="ECO:0000256" key="5">
    <source>
        <dbReference type="ARBA" id="ARBA00022781"/>
    </source>
</evidence>
<evidence type="ECO:0000256" key="2">
    <source>
        <dbReference type="ARBA" id="ARBA00005895"/>
    </source>
</evidence>
<dbReference type="Gene3D" id="3.30.420.10">
    <property type="entry name" value="Ribonuclease H-like superfamily/Ribonuclease H"/>
    <property type="match status" value="1"/>
</dbReference>
<comment type="similarity">
    <text evidence="2">Belongs to the ATPase F chain family.</text>
</comment>
<evidence type="ECO:0000313" key="11">
    <source>
        <dbReference type="EMBL" id="KAJ4443757.1"/>
    </source>
</evidence>
<keyword evidence="8" id="KW-0472">Membrane</keyword>
<keyword evidence="6" id="KW-0406">Ion transport</keyword>
<proteinExistence type="inferred from homology"/>
<accession>A0ABQ8TB33</accession>
<dbReference type="EMBL" id="JAJSOF020000013">
    <property type="protein sequence ID" value="KAJ4443757.1"/>
    <property type="molecule type" value="Genomic_DNA"/>
</dbReference>
<keyword evidence="12" id="KW-1185">Reference proteome</keyword>
<dbReference type="InterPro" id="IPR036397">
    <property type="entry name" value="RNaseH_sf"/>
</dbReference>
<keyword evidence="9" id="KW-0066">ATP synthesis</keyword>
<keyword evidence="5" id="KW-0375">Hydrogen ion transport</keyword>
<evidence type="ECO:0000256" key="7">
    <source>
        <dbReference type="ARBA" id="ARBA00023128"/>
    </source>
</evidence>
<organism evidence="11 12">
    <name type="scientific">Periplaneta americana</name>
    <name type="common">American cockroach</name>
    <name type="synonym">Blatta americana</name>
    <dbReference type="NCBI Taxonomy" id="6978"/>
    <lineage>
        <taxon>Eukaryota</taxon>
        <taxon>Metazoa</taxon>
        <taxon>Ecdysozoa</taxon>
        <taxon>Arthropoda</taxon>
        <taxon>Hexapoda</taxon>
        <taxon>Insecta</taxon>
        <taxon>Pterygota</taxon>
        <taxon>Neoptera</taxon>
        <taxon>Polyneoptera</taxon>
        <taxon>Dictyoptera</taxon>
        <taxon>Blattodea</taxon>
        <taxon>Blattoidea</taxon>
        <taxon>Blattidae</taxon>
        <taxon>Blattinae</taxon>
        <taxon>Periplaneta</taxon>
    </lineage>
</organism>
<gene>
    <name evidence="11" type="ORF">ANN_05535</name>
</gene>
<evidence type="ECO:0000313" key="12">
    <source>
        <dbReference type="Proteomes" id="UP001148838"/>
    </source>
</evidence>
<evidence type="ECO:0000256" key="1">
    <source>
        <dbReference type="ARBA" id="ARBA00004325"/>
    </source>
</evidence>
<reference evidence="11 12" key="1">
    <citation type="journal article" date="2022" name="Allergy">
        <title>Genome assembly and annotation of Periplaneta americana reveal a comprehensive cockroach allergen profile.</title>
        <authorList>
            <person name="Wang L."/>
            <person name="Xiong Q."/>
            <person name="Saelim N."/>
            <person name="Wang L."/>
            <person name="Nong W."/>
            <person name="Wan A.T."/>
            <person name="Shi M."/>
            <person name="Liu X."/>
            <person name="Cao Q."/>
            <person name="Hui J.H.L."/>
            <person name="Sookrung N."/>
            <person name="Leung T.F."/>
            <person name="Tungtrongchitr A."/>
            <person name="Tsui S.K.W."/>
        </authorList>
    </citation>
    <scope>NUCLEOTIDE SEQUENCE [LARGE SCALE GENOMIC DNA]</scope>
    <source>
        <strain evidence="11">PWHHKU_190912</strain>
    </source>
</reference>
<dbReference type="PANTHER" id="PTHR46060:SF1">
    <property type="entry name" value="MARINER MOS1 TRANSPOSASE-LIKE PROTEIN"/>
    <property type="match status" value="1"/>
</dbReference>
<sequence length="498" mass="57510">MAFGDYPAEYNPKVHGPYDPARYYGTPDTPFGQLKLSEVGAWIGRRNKNPKAVVGALSRGHEGVCHRAKVGHLPSSESRSLAIQRKKVTCHPAKAGHFPSSDTWWRWQHKYVHPKRAGVAPFFQVVAASMAFFYFINYGKTSEYFSSVSPDRCRLVPVAWQQWSKMEALIPSPAACEVWSVIKFFNAQSIAPIEIHRQLCQVYGPNIMSKQMVHRWCRQFSEGRQSVHDEERSGRPSLINDDRVELVRQCIMDNRRFTITELSSHFPQISRSLLHDIVTKHLLFKKVCARWVPKNLIPKHKMQRLGAALTFLQWYHDDGDEFLDRIVTGDETWISHFTPETKQQSMHWRHTGSPVRMKFKQTLGETVNADRYCETLRKLRRAIQNKMRGMLSAGVVLLHDNARPHTARRTAAVLTEFGWELFDHPPYSPDLAPSDFHVFLHLKKFLSSGERFGNDEELKTSVTRWFHSQAAEFYDRGIQKLIPRYDKCLNSDGGYVEK</sequence>
<evidence type="ECO:0000256" key="9">
    <source>
        <dbReference type="ARBA" id="ARBA00023310"/>
    </source>
</evidence>
<name>A0ABQ8TB33_PERAM</name>
<keyword evidence="3" id="KW-0813">Transport</keyword>
<dbReference type="Pfam" id="PF17906">
    <property type="entry name" value="HTH_48"/>
    <property type="match status" value="1"/>
</dbReference>
<evidence type="ECO:0000259" key="10">
    <source>
        <dbReference type="Pfam" id="PF17906"/>
    </source>
</evidence>
<dbReference type="PANTHER" id="PTHR46060">
    <property type="entry name" value="MARINER MOS1 TRANSPOSASE-LIKE PROTEIN"/>
    <property type="match status" value="1"/>
</dbReference>
<evidence type="ECO:0000256" key="8">
    <source>
        <dbReference type="ARBA" id="ARBA00023136"/>
    </source>
</evidence>
<dbReference type="Proteomes" id="UP001148838">
    <property type="component" value="Unassembled WGS sequence"/>
</dbReference>
<evidence type="ECO:0000256" key="6">
    <source>
        <dbReference type="ARBA" id="ARBA00023065"/>
    </source>
</evidence>
<dbReference type="InterPro" id="IPR041426">
    <property type="entry name" value="Mos1_HTH"/>
</dbReference>
<feature type="domain" description="Mos1 transposase HTH" evidence="10">
    <location>
        <begin position="194"/>
        <end position="223"/>
    </location>
</feature>
<comment type="caution">
    <text evidence="11">The sequence shown here is derived from an EMBL/GenBank/DDBJ whole genome shotgun (WGS) entry which is preliminary data.</text>
</comment>
<keyword evidence="4" id="KW-0138">CF(0)</keyword>
<dbReference type="Pfam" id="PF10206">
    <property type="entry name" value="WRW"/>
    <property type="match status" value="2"/>
</dbReference>
<evidence type="ECO:0000256" key="3">
    <source>
        <dbReference type="ARBA" id="ARBA00022448"/>
    </source>
</evidence>
<evidence type="ECO:0000256" key="4">
    <source>
        <dbReference type="ARBA" id="ARBA00022547"/>
    </source>
</evidence>
<dbReference type="InterPro" id="IPR019344">
    <property type="entry name" value="F1F0-ATPsyn_F_prd"/>
</dbReference>
<comment type="subcellular location">
    <subcellularLocation>
        <location evidence="1">Mitochondrion membrane</location>
    </subcellularLocation>
</comment>
<protein>
    <recommendedName>
        <fullName evidence="10">Mos1 transposase HTH domain-containing protein</fullName>
    </recommendedName>
</protein>
<keyword evidence="7" id="KW-0496">Mitochondrion</keyword>
<dbReference type="InterPro" id="IPR052709">
    <property type="entry name" value="Transposase-MT_Hybrid"/>
</dbReference>